<evidence type="ECO:0000313" key="1">
    <source>
        <dbReference type="EMBL" id="MCO5723938.1"/>
    </source>
</evidence>
<evidence type="ECO:0008006" key="3">
    <source>
        <dbReference type="Google" id="ProtNLM"/>
    </source>
</evidence>
<reference evidence="1 2" key="1">
    <citation type="submission" date="2022-06" db="EMBL/GenBank/DDBJ databases">
        <authorList>
            <person name="Xuan X."/>
        </authorList>
    </citation>
    <scope>NUCLEOTIDE SEQUENCE [LARGE SCALE GENOMIC DNA]</scope>
    <source>
        <strain evidence="1 2">2V75</strain>
    </source>
</reference>
<protein>
    <recommendedName>
        <fullName evidence="3">Cardiolipin synthetase</fullName>
    </recommendedName>
</protein>
<dbReference type="PROSITE" id="PS51257">
    <property type="entry name" value="PROKAR_LIPOPROTEIN"/>
    <property type="match status" value="1"/>
</dbReference>
<dbReference type="RefSeq" id="WP_252740312.1">
    <property type="nucleotide sequence ID" value="NZ_JAMXIB010000002.1"/>
</dbReference>
<accession>A0ABT1AX60</accession>
<evidence type="ECO:0000313" key="2">
    <source>
        <dbReference type="Proteomes" id="UP001206312"/>
    </source>
</evidence>
<comment type="caution">
    <text evidence="1">The sequence shown here is derived from an EMBL/GenBank/DDBJ whole genome shotgun (WGS) entry which is preliminary data.</text>
</comment>
<proteinExistence type="predicted"/>
<gene>
    <name evidence="1" type="ORF">NG653_03655</name>
</gene>
<dbReference type="Proteomes" id="UP001206312">
    <property type="component" value="Unassembled WGS sequence"/>
</dbReference>
<dbReference type="EMBL" id="JAMXIB010000002">
    <property type="protein sequence ID" value="MCO5723938.1"/>
    <property type="molecule type" value="Genomic_DNA"/>
</dbReference>
<keyword evidence="2" id="KW-1185">Reference proteome</keyword>
<organism evidence="1 2">
    <name type="scientific">Robiginitalea marina</name>
    <dbReference type="NCBI Taxonomy" id="2954105"/>
    <lineage>
        <taxon>Bacteria</taxon>
        <taxon>Pseudomonadati</taxon>
        <taxon>Bacteroidota</taxon>
        <taxon>Flavobacteriia</taxon>
        <taxon>Flavobacteriales</taxon>
        <taxon>Flavobacteriaceae</taxon>
        <taxon>Robiginitalea</taxon>
    </lineage>
</organism>
<sequence length="221" mass="25222">MNPLRPISLLFLPVLFLLGSCASVRPEASYRSPDVVLFHANRVLVLGMTQQADYRIQYETALRDALHSKGVDAFRSIDLFDLSFSAAEQSEADLDRVEGQLLDRDFDAILLTKLIPQEEGFASLKGTIQELGKTYDRFRDDYLVHQGIFYDQEAPQEKKIYFVETSLYCICVGKERDLLWRSRVRLRHPRRADSSIAGYVDWLIATLKREQLILGLPAHGG</sequence>
<name>A0ABT1AX60_9FLAO</name>